<dbReference type="InterPro" id="IPR017896">
    <property type="entry name" value="4Fe4S_Fe-S-bd"/>
</dbReference>
<dbReference type="AlphaFoldDB" id="A0A069AUH2"/>
<reference evidence="11 12" key="2">
    <citation type="submission" date="2019-04" db="EMBL/GenBank/DDBJ databases">
        <authorList>
            <consortium name="Pathogen Informatics"/>
        </authorList>
    </citation>
    <scope>NUCLEOTIDE SEQUENCE [LARGE SCALE GENOMIC DNA]</scope>
    <source>
        <strain evidence="10">Clo34</strain>
        <strain evidence="13">clo34</strain>
        <strain evidence="11">Tl291</strain>
        <strain evidence="12">tl291</strain>
    </source>
</reference>
<dbReference type="EMBL" id="CAADAN010000012">
    <property type="protein sequence ID" value="VFD34251.1"/>
    <property type="molecule type" value="Genomic_DNA"/>
</dbReference>
<evidence type="ECO:0000313" key="8">
    <source>
        <dbReference type="EMBL" id="CDS89526.1"/>
    </source>
</evidence>
<evidence type="ECO:0000313" key="10">
    <source>
        <dbReference type="EMBL" id="VFD34251.1"/>
    </source>
</evidence>
<evidence type="ECO:0000313" key="12">
    <source>
        <dbReference type="Proteomes" id="UP000372533"/>
    </source>
</evidence>
<evidence type="ECO:0000256" key="5">
    <source>
        <dbReference type="ARBA" id="ARBA00023014"/>
    </source>
</evidence>
<dbReference type="PROSITE" id="PS51379">
    <property type="entry name" value="4FE4S_FER_2"/>
    <property type="match status" value="2"/>
</dbReference>
<evidence type="ECO:0000313" key="11">
    <source>
        <dbReference type="EMBL" id="VHY01094.1"/>
    </source>
</evidence>
<dbReference type="Pfam" id="PF00037">
    <property type="entry name" value="Fer4"/>
    <property type="match status" value="1"/>
</dbReference>
<dbReference type="EMBL" id="LK933338">
    <property type="protein sequence ID" value="CDT69468.1"/>
    <property type="molecule type" value="Genomic_DNA"/>
</dbReference>
<dbReference type="CDD" id="cd10554">
    <property type="entry name" value="HycB_like"/>
    <property type="match status" value="1"/>
</dbReference>
<evidence type="ECO:0000259" key="6">
    <source>
        <dbReference type="PROSITE" id="PS51379"/>
    </source>
</evidence>
<gene>
    <name evidence="9" type="primary">hydN</name>
    <name evidence="10" type="synonym">hydN2</name>
    <name evidence="9" type="ORF">BN1095_640090</name>
    <name evidence="8" type="ORF">BN1096_740146</name>
    <name evidence="7" type="ORF">BN1097_360043</name>
    <name evidence="11" type="ORF">SAMEA1402366_01220</name>
    <name evidence="10" type="ORF">SAMEA1402399_02999</name>
</gene>
<keyword evidence="4" id="KW-0408">Iron</keyword>
<dbReference type="PANTHER" id="PTHR42859">
    <property type="entry name" value="OXIDOREDUCTASE"/>
    <property type="match status" value="1"/>
</dbReference>
<dbReference type="PATRIC" id="fig|1496.1371.peg.410"/>
<dbReference type="EMBL" id="CAAJVP010000004">
    <property type="protein sequence ID" value="VHY01094.1"/>
    <property type="molecule type" value="Genomic_DNA"/>
</dbReference>
<protein>
    <submittedName>
        <fullName evidence="7">Formate dehydrogenase-H, (4Fe-4S) ferredoxin subunit</fullName>
    </submittedName>
    <submittedName>
        <fullName evidence="9 10">Oxidoreductase, Fe-S subunit</fullName>
    </submittedName>
</protein>
<evidence type="ECO:0000313" key="7">
    <source>
        <dbReference type="EMBL" id="CDS85055.1"/>
    </source>
</evidence>
<dbReference type="InterPro" id="IPR050294">
    <property type="entry name" value="RnfB_subfamily"/>
</dbReference>
<evidence type="ECO:0000313" key="13">
    <source>
        <dbReference type="Proteomes" id="UP000411588"/>
    </source>
</evidence>
<sequence>MKNKIGSFVIADPNKCTGCRACEVACFTMHNQHNNVGYTVGTVDIPVIPRLYLVKGDNFCMPIQCRHCEDAPCLNSCPQKAIVKENNIMSVNEEKCIGCKTCLLACPFGAIDLLPQYEDGKEVEQVILDENKKIAYKCDLCKDNEKIACISACPQEALKLVTPIDDKKAKNRQAALSLLLTNK</sequence>
<evidence type="ECO:0000313" key="9">
    <source>
        <dbReference type="EMBL" id="CDT69468.1"/>
    </source>
</evidence>
<name>A0A069AUH2_CLODI</name>
<accession>A0A069AUH2</accession>
<dbReference type="EMBL" id="LK932529">
    <property type="protein sequence ID" value="CDS89526.1"/>
    <property type="molecule type" value="Genomic_DNA"/>
</dbReference>
<keyword evidence="5" id="KW-0411">Iron-sulfur</keyword>
<evidence type="ECO:0000256" key="2">
    <source>
        <dbReference type="ARBA" id="ARBA00022723"/>
    </source>
</evidence>
<dbReference type="Gene3D" id="3.30.70.20">
    <property type="match status" value="2"/>
</dbReference>
<organism evidence="9">
    <name type="scientific">Clostridioides difficile</name>
    <name type="common">Peptoclostridium difficile</name>
    <dbReference type="NCBI Taxonomy" id="1496"/>
    <lineage>
        <taxon>Bacteria</taxon>
        <taxon>Bacillati</taxon>
        <taxon>Bacillota</taxon>
        <taxon>Clostridia</taxon>
        <taxon>Peptostreptococcales</taxon>
        <taxon>Peptostreptococcaceae</taxon>
        <taxon>Clostridioides</taxon>
    </lineage>
</organism>
<feature type="domain" description="4Fe-4S ferredoxin-type" evidence="6">
    <location>
        <begin position="6"/>
        <end position="26"/>
    </location>
</feature>
<evidence type="ECO:0000256" key="4">
    <source>
        <dbReference type="ARBA" id="ARBA00023004"/>
    </source>
</evidence>
<keyword evidence="1" id="KW-0004">4Fe-4S</keyword>
<keyword evidence="3" id="KW-0677">Repeat</keyword>
<feature type="domain" description="4Fe-4S ferredoxin-type" evidence="6">
    <location>
        <begin position="87"/>
        <end position="116"/>
    </location>
</feature>
<dbReference type="Pfam" id="PF12800">
    <property type="entry name" value="Fer4_4"/>
    <property type="match status" value="1"/>
</dbReference>
<dbReference type="PROSITE" id="PS00198">
    <property type="entry name" value="4FE4S_FER_1"/>
    <property type="match status" value="1"/>
</dbReference>
<keyword evidence="2" id="KW-0479">Metal-binding</keyword>
<dbReference type="GO" id="GO:0046872">
    <property type="term" value="F:metal ion binding"/>
    <property type="evidence" value="ECO:0007669"/>
    <property type="project" value="UniProtKB-KW"/>
</dbReference>
<dbReference type="SUPFAM" id="SSF54862">
    <property type="entry name" value="4Fe-4S ferredoxins"/>
    <property type="match status" value="1"/>
</dbReference>
<dbReference type="EMBL" id="LK932372">
    <property type="protein sequence ID" value="CDS85055.1"/>
    <property type="molecule type" value="Genomic_DNA"/>
</dbReference>
<dbReference type="PANTHER" id="PTHR42859:SF17">
    <property type="entry name" value="ELECTRON TRANSPORT PROTEIN HYDN-RELATED"/>
    <property type="match status" value="1"/>
</dbReference>
<dbReference type="Proteomes" id="UP000372533">
    <property type="component" value="Unassembled WGS sequence"/>
</dbReference>
<evidence type="ECO:0000256" key="1">
    <source>
        <dbReference type="ARBA" id="ARBA00022485"/>
    </source>
</evidence>
<dbReference type="RefSeq" id="WP_009891793.1">
    <property type="nucleotide sequence ID" value="NZ_BAABSG010000002.1"/>
</dbReference>
<evidence type="ECO:0000256" key="3">
    <source>
        <dbReference type="ARBA" id="ARBA00022737"/>
    </source>
</evidence>
<proteinExistence type="predicted"/>
<dbReference type="GeneID" id="66355809"/>
<reference evidence="9" key="1">
    <citation type="submission" date="2014-07" db="EMBL/GenBank/DDBJ databases">
        <authorList>
            <person name="Monot Marc"/>
        </authorList>
    </citation>
    <scope>NUCLEOTIDE SEQUENCE</scope>
    <source>
        <strain evidence="9">7032989</strain>
        <strain evidence="7">7032994</strain>
    </source>
</reference>
<dbReference type="InterPro" id="IPR017900">
    <property type="entry name" value="4Fe4S_Fe_S_CS"/>
</dbReference>
<dbReference type="GO" id="GO:0051539">
    <property type="term" value="F:4 iron, 4 sulfur cluster binding"/>
    <property type="evidence" value="ECO:0007669"/>
    <property type="project" value="UniProtKB-KW"/>
</dbReference>
<dbReference type="Proteomes" id="UP000411588">
    <property type="component" value="Unassembled WGS sequence"/>
</dbReference>